<proteinExistence type="predicted"/>
<comment type="caution">
    <text evidence="1">The sequence shown here is derived from an EMBL/GenBank/DDBJ whole genome shotgun (WGS) entry which is preliminary data.</text>
</comment>
<protein>
    <recommendedName>
        <fullName evidence="3">USP domain-containing protein</fullName>
    </recommendedName>
</protein>
<dbReference type="AlphaFoldDB" id="A0A6G0Y0K4"/>
<dbReference type="InterPro" id="IPR038765">
    <property type="entry name" value="Papain-like_cys_pep_sf"/>
</dbReference>
<evidence type="ECO:0000313" key="1">
    <source>
        <dbReference type="EMBL" id="KAF0746750.1"/>
    </source>
</evidence>
<dbReference type="Proteomes" id="UP000478052">
    <property type="component" value="Unassembled WGS sequence"/>
</dbReference>
<dbReference type="OrthoDB" id="7600614at2759"/>
<evidence type="ECO:0000313" key="2">
    <source>
        <dbReference type="Proteomes" id="UP000478052"/>
    </source>
</evidence>
<name>A0A6G0Y0K4_APHCR</name>
<keyword evidence="2" id="KW-1185">Reference proteome</keyword>
<accession>A0A6G0Y0K4</accession>
<reference evidence="1 2" key="1">
    <citation type="submission" date="2019-08" db="EMBL/GenBank/DDBJ databases">
        <title>Whole genome of Aphis craccivora.</title>
        <authorList>
            <person name="Voronova N.V."/>
            <person name="Shulinski R.S."/>
            <person name="Bandarenka Y.V."/>
            <person name="Zhorov D.G."/>
            <person name="Warner D."/>
        </authorList>
    </citation>
    <scope>NUCLEOTIDE SEQUENCE [LARGE SCALE GENOMIC DNA]</scope>
    <source>
        <strain evidence="1">180601</strain>
        <tissue evidence="1">Whole Body</tissue>
    </source>
</reference>
<dbReference type="EMBL" id="VUJU01007092">
    <property type="protein sequence ID" value="KAF0746750.1"/>
    <property type="molecule type" value="Genomic_DNA"/>
</dbReference>
<gene>
    <name evidence="1" type="ORF">FWK35_00034387</name>
</gene>
<evidence type="ECO:0008006" key="3">
    <source>
        <dbReference type="Google" id="ProtNLM"/>
    </source>
</evidence>
<sequence>MKEIVVNFKLIKKSISINQFLFTNLLEIVGIQADVWKKIAENINTKYKEQQTPGSIRIRVVLNRGGIKQKLGLTDLAELVEKEVKEVCTNGSTSEDEDDNKIGAELIFSITFSINEWQSIRPTSKIYACKRGPRMYQVMSPFEWTNILQEHFFLHTKLPCCLIFKKANVSLIGKYFLTTRGRCSDCGSIFDDVVKDIPADTESRVIMECTYSGTYDIPHSKKRRLHGSERTRALTTMLDAHVNPSVFQRNEATRLMCDGDNISAQIPSLSTLRTAKSKAISATRLHSDPIIAIQMIKYNSAYGSAIHDIGYDKFFVHLLSNKQIQIYKELYSKIDTPCISFDATGGCCRKIKRPDNNLSSYLFLYEGVMEAYGKSFTVLSMISEQHDTLSICMWLKRWLKCGVKAPKMVVSDQSLALMSALVQSFTQYDSLENYLITCFQIIMNTNSNNLPSCYVRNDINHFVKLITQWSPLNKSKFPRTKQLFVRSMTLLIYCTSMEETKEILEAIFKIALSKYDGPLLVRTDTSVETPCAISKRYLQTLISNKSSYIQTFDHLIEEIMLNNINDQEPFDENSNDKFDSSFMNWASLIANNCKLEVETIEGEYDNAQFIPELVPLIVKAMKLYPCWSGIMRTAFGYGDATVSSSRVECNFNQLKNRVFEADKLPIRVDDFTEKLLQYYNGDHLLLRDSQSLTTTVVTPELNNEEYVEQNISEDNNYKLPNHNQTVSGGDYCTDDNIIEKYSRSVVHEELVDRNYSLNEIKSINYYPDTEMIEKSNELLDKHEIDKNDTKRIEPYEENENNTIKKKITIQMSCLPCENGDFPTGIHRCKICNKPVHLFGCSVKNTLSEEGFGESRICLTCAEKAKECEAVEHWQKKQKSTTISQCRSAESYLMPQPGFEHVDLNEKGSGKVIVFLKNGNTFRNKPYNIPRLGKIILDNSCSSDSLLSILACAAADSSIYFEFLSGKAKQNKTAKFIINMMKCPKLKKNMNRERILLLAPFFLSDNEYIGDVKTIDAMDTISSTASKLLKTLPSYKTTNYCSNYICPEFSIDPHTYEVIKLIAFDGHINIQESMDTFLEREEINCDNCDSKRYLTVSVMTHILVELVSLPRDFYSSTSATNIDQIHQIHQNYAKETMMTLDNIPKTLNLKNKIYYLRGVVVFEGGQRTGLRVSSGHYKGFAYRSNDHWELYDDLKENVKPATKKNVNVELLLYTK</sequence>
<dbReference type="Gene3D" id="3.90.70.10">
    <property type="entry name" value="Cysteine proteinases"/>
    <property type="match status" value="1"/>
</dbReference>
<dbReference type="SUPFAM" id="SSF54001">
    <property type="entry name" value="Cysteine proteinases"/>
    <property type="match status" value="1"/>
</dbReference>
<organism evidence="1 2">
    <name type="scientific">Aphis craccivora</name>
    <name type="common">Cowpea aphid</name>
    <dbReference type="NCBI Taxonomy" id="307492"/>
    <lineage>
        <taxon>Eukaryota</taxon>
        <taxon>Metazoa</taxon>
        <taxon>Ecdysozoa</taxon>
        <taxon>Arthropoda</taxon>
        <taxon>Hexapoda</taxon>
        <taxon>Insecta</taxon>
        <taxon>Pterygota</taxon>
        <taxon>Neoptera</taxon>
        <taxon>Paraneoptera</taxon>
        <taxon>Hemiptera</taxon>
        <taxon>Sternorrhyncha</taxon>
        <taxon>Aphidomorpha</taxon>
        <taxon>Aphidoidea</taxon>
        <taxon>Aphididae</taxon>
        <taxon>Aphidini</taxon>
        <taxon>Aphis</taxon>
        <taxon>Aphis</taxon>
    </lineage>
</organism>